<organism evidence="13 14">
    <name type="scientific">Umbra pygmaea</name>
    <name type="common">Eastern mudminnow</name>
    <dbReference type="NCBI Taxonomy" id="75934"/>
    <lineage>
        <taxon>Eukaryota</taxon>
        <taxon>Metazoa</taxon>
        <taxon>Chordata</taxon>
        <taxon>Craniata</taxon>
        <taxon>Vertebrata</taxon>
        <taxon>Euteleostomi</taxon>
        <taxon>Actinopterygii</taxon>
        <taxon>Neopterygii</taxon>
        <taxon>Teleostei</taxon>
        <taxon>Protacanthopterygii</taxon>
        <taxon>Esociformes</taxon>
        <taxon>Umbridae</taxon>
        <taxon>Umbra</taxon>
    </lineage>
</organism>
<keyword evidence="6 9" id="KW-1015">Disulfide bond</keyword>
<protein>
    <recommendedName>
        <fullName evidence="12">Link domain-containing protein</fullName>
    </recommendedName>
</protein>
<gene>
    <name evidence="13" type="ORF">UPYG_G00269510</name>
</gene>
<name>A0ABD0WAK9_UMBPY</name>
<evidence type="ECO:0000259" key="12">
    <source>
        <dbReference type="PROSITE" id="PS50963"/>
    </source>
</evidence>
<feature type="domain" description="Link" evidence="12">
    <location>
        <begin position="36"/>
        <end position="126"/>
    </location>
</feature>
<evidence type="ECO:0000256" key="6">
    <source>
        <dbReference type="ARBA" id="ARBA00023157"/>
    </source>
</evidence>
<feature type="region of interest" description="Disordered" evidence="10">
    <location>
        <begin position="169"/>
        <end position="196"/>
    </location>
</feature>
<dbReference type="Gene3D" id="3.10.100.10">
    <property type="entry name" value="Mannose-Binding Protein A, subunit A"/>
    <property type="match status" value="1"/>
</dbReference>
<evidence type="ECO:0000256" key="2">
    <source>
        <dbReference type="ARBA" id="ARBA00022692"/>
    </source>
</evidence>
<dbReference type="AlphaFoldDB" id="A0ABD0WAK9"/>
<keyword evidence="3" id="KW-0732">Signal</keyword>
<keyword evidence="2 11" id="KW-0812">Transmembrane</keyword>
<dbReference type="PROSITE" id="PS50963">
    <property type="entry name" value="LINK_2"/>
    <property type="match status" value="1"/>
</dbReference>
<dbReference type="PANTHER" id="PTHR10225">
    <property type="entry name" value="HYALURONAN RECEPTOR"/>
    <property type="match status" value="1"/>
</dbReference>
<sequence length="381" mass="41383">MARVLLLSFIEITMALYALAFEYNLIKVFPKDRVSGVSMVSYGNGYALNASQAKDMCLFLNDTIATKQQVETAQKHGLETCGYGWIEKQIAVIPRIVPNPRCGKNKIGVLSWIASPNSPFNVFCFKSTEDPSDVTTRKDQETAKLSTTTVLTSAPATTKTVTNRFKATQNLPEVPTSKSSTQVPRLSPTTTSTSHMVQTTSFFSSPPSSVPSPLPTLLPSTALSHCPLTSSRSLQSSVSSSPPLISLISSTTSHLISSPPQNISANISESPVDHQPVSPAQFSVGVISTVLLIISVILLLLAVAYAVWYYKTIRGLVPLKCCHKGHHILMKDCETEMWEHTDSEIDLQEPQQCDGGENGDKELTHDIVIINPGTIMNDLSC</sequence>
<keyword evidence="4 11" id="KW-1133">Transmembrane helix</keyword>
<evidence type="ECO:0000256" key="4">
    <source>
        <dbReference type="ARBA" id="ARBA00022989"/>
    </source>
</evidence>
<evidence type="ECO:0000256" key="10">
    <source>
        <dbReference type="SAM" id="MobiDB-lite"/>
    </source>
</evidence>
<dbReference type="PANTHER" id="PTHR10225:SF2">
    <property type="entry name" value="LYMPHATIC VESSEL ENDOTHELIAL HYALURONIC ACID RECEPTOR 1"/>
    <property type="match status" value="1"/>
</dbReference>
<comment type="caution">
    <text evidence="13">The sequence shown here is derived from an EMBL/GenBank/DDBJ whole genome shotgun (WGS) entry which is preliminary data.</text>
</comment>
<evidence type="ECO:0000256" key="5">
    <source>
        <dbReference type="ARBA" id="ARBA00023136"/>
    </source>
</evidence>
<comment type="caution">
    <text evidence="9">Lacks conserved residue(s) required for the propagation of feature annotation.</text>
</comment>
<dbReference type="GO" id="GO:0005886">
    <property type="term" value="C:plasma membrane"/>
    <property type="evidence" value="ECO:0007669"/>
    <property type="project" value="UniProtKB-ARBA"/>
</dbReference>
<dbReference type="EMBL" id="JAGEUA010000008">
    <property type="protein sequence ID" value="KAL0968639.1"/>
    <property type="molecule type" value="Genomic_DNA"/>
</dbReference>
<dbReference type="InterPro" id="IPR043210">
    <property type="entry name" value="CD44_antigen-like"/>
</dbReference>
<evidence type="ECO:0000313" key="13">
    <source>
        <dbReference type="EMBL" id="KAL0968639.1"/>
    </source>
</evidence>
<evidence type="ECO:0000256" key="9">
    <source>
        <dbReference type="PROSITE-ProRule" id="PRU00323"/>
    </source>
</evidence>
<dbReference type="Pfam" id="PF00193">
    <property type="entry name" value="Xlink"/>
    <property type="match status" value="1"/>
</dbReference>
<evidence type="ECO:0000256" key="7">
    <source>
        <dbReference type="ARBA" id="ARBA00023170"/>
    </source>
</evidence>
<reference evidence="13 14" key="1">
    <citation type="submission" date="2024-06" db="EMBL/GenBank/DDBJ databases">
        <authorList>
            <person name="Pan Q."/>
            <person name="Wen M."/>
            <person name="Jouanno E."/>
            <person name="Zahm M."/>
            <person name="Klopp C."/>
            <person name="Cabau C."/>
            <person name="Louis A."/>
            <person name="Berthelot C."/>
            <person name="Parey E."/>
            <person name="Roest Crollius H."/>
            <person name="Montfort J."/>
            <person name="Robinson-Rechavi M."/>
            <person name="Bouchez O."/>
            <person name="Lampietro C."/>
            <person name="Lopez Roques C."/>
            <person name="Donnadieu C."/>
            <person name="Postlethwait J."/>
            <person name="Bobe J."/>
            <person name="Verreycken H."/>
            <person name="Guiguen Y."/>
        </authorList>
    </citation>
    <scope>NUCLEOTIDE SEQUENCE [LARGE SCALE GENOMIC DNA]</scope>
    <source>
        <strain evidence="13">Up_M1</strain>
        <tissue evidence="13">Testis</tissue>
    </source>
</reference>
<evidence type="ECO:0000256" key="3">
    <source>
        <dbReference type="ARBA" id="ARBA00022729"/>
    </source>
</evidence>
<dbReference type="InterPro" id="IPR000538">
    <property type="entry name" value="Link_dom"/>
</dbReference>
<feature type="transmembrane region" description="Helical" evidence="11">
    <location>
        <begin position="282"/>
        <end position="310"/>
    </location>
</feature>
<keyword evidence="8" id="KW-0325">Glycoprotein</keyword>
<comment type="subcellular location">
    <subcellularLocation>
        <location evidence="1">Membrane</location>
        <topology evidence="1">Single-pass membrane protein</topology>
    </subcellularLocation>
</comment>
<evidence type="ECO:0000256" key="1">
    <source>
        <dbReference type="ARBA" id="ARBA00004167"/>
    </source>
</evidence>
<evidence type="ECO:0000256" key="8">
    <source>
        <dbReference type="ARBA" id="ARBA00023180"/>
    </source>
</evidence>
<evidence type="ECO:0000313" key="14">
    <source>
        <dbReference type="Proteomes" id="UP001557470"/>
    </source>
</evidence>
<keyword evidence="14" id="KW-1185">Reference proteome</keyword>
<dbReference type="Proteomes" id="UP001557470">
    <property type="component" value="Unassembled WGS sequence"/>
</dbReference>
<accession>A0ABD0WAK9</accession>
<feature type="disulfide bond" evidence="9">
    <location>
        <begin position="81"/>
        <end position="102"/>
    </location>
</feature>
<dbReference type="SUPFAM" id="SSF56436">
    <property type="entry name" value="C-type lectin-like"/>
    <property type="match status" value="1"/>
</dbReference>
<keyword evidence="7" id="KW-0675">Receptor</keyword>
<dbReference type="SMART" id="SM00445">
    <property type="entry name" value="LINK"/>
    <property type="match status" value="1"/>
</dbReference>
<evidence type="ECO:0000256" key="11">
    <source>
        <dbReference type="SAM" id="Phobius"/>
    </source>
</evidence>
<dbReference type="InterPro" id="IPR016187">
    <property type="entry name" value="CTDL_fold"/>
</dbReference>
<keyword evidence="5 11" id="KW-0472">Membrane</keyword>
<dbReference type="PROSITE" id="PS01241">
    <property type="entry name" value="LINK_1"/>
    <property type="match status" value="1"/>
</dbReference>
<dbReference type="PRINTS" id="PR01265">
    <property type="entry name" value="LINKMODULE"/>
</dbReference>
<dbReference type="InterPro" id="IPR016186">
    <property type="entry name" value="C-type_lectin-like/link_sf"/>
</dbReference>
<proteinExistence type="predicted"/>
<feature type="compositionally biased region" description="Polar residues" evidence="10">
    <location>
        <begin position="169"/>
        <end position="188"/>
    </location>
</feature>